<dbReference type="InterPro" id="IPR018378">
    <property type="entry name" value="C-type_lectin_CS"/>
</dbReference>
<keyword evidence="4" id="KW-1185">Reference proteome</keyword>
<dbReference type="Pfam" id="PF00059">
    <property type="entry name" value="Lectin_C"/>
    <property type="match status" value="1"/>
</dbReference>
<dbReference type="AlphaFoldDB" id="A0A6J8CJR4"/>
<name>A0A6J8CJR4_MYTCO</name>
<dbReference type="InterPro" id="IPR016187">
    <property type="entry name" value="CTDL_fold"/>
</dbReference>
<sequence length="235" mass="26747">MRKCQRYDHGKTAAFAIFDQFVESTVIISQKFVIERDIRTVPNAKSMNTIQEVSRIECAMIFTNINNCCSGTYEKSLEQCSLNLACNTTLKTSEGSQTILKIPQQDACSNGWMSFSNHCYLFVYGKFTWENAKIECQNKDAHLVKIDNSDEHSWITSVLTDEVWIGLTDIQSEGHLIWDFDMSSLTFNQWPDGQPGGGFRENCCHYCKQRCGKSSFVWNDTKCSLANGYVCEKPS</sequence>
<gene>
    <name evidence="3" type="ORF">MCOR_30185</name>
</gene>
<organism evidence="3 4">
    <name type="scientific">Mytilus coruscus</name>
    <name type="common">Sea mussel</name>
    <dbReference type="NCBI Taxonomy" id="42192"/>
    <lineage>
        <taxon>Eukaryota</taxon>
        <taxon>Metazoa</taxon>
        <taxon>Spiralia</taxon>
        <taxon>Lophotrochozoa</taxon>
        <taxon>Mollusca</taxon>
        <taxon>Bivalvia</taxon>
        <taxon>Autobranchia</taxon>
        <taxon>Pteriomorphia</taxon>
        <taxon>Mytilida</taxon>
        <taxon>Mytiloidea</taxon>
        <taxon>Mytilidae</taxon>
        <taxon>Mytilinae</taxon>
        <taxon>Mytilus</taxon>
    </lineage>
</organism>
<dbReference type="SMART" id="SM00034">
    <property type="entry name" value="CLECT"/>
    <property type="match status" value="1"/>
</dbReference>
<dbReference type="InterPro" id="IPR001304">
    <property type="entry name" value="C-type_lectin-like"/>
</dbReference>
<dbReference type="Proteomes" id="UP000507470">
    <property type="component" value="Unassembled WGS sequence"/>
</dbReference>
<dbReference type="EMBL" id="CACVKT020005542">
    <property type="protein sequence ID" value="CAC5395519.1"/>
    <property type="molecule type" value="Genomic_DNA"/>
</dbReference>
<dbReference type="PROSITE" id="PS00615">
    <property type="entry name" value="C_TYPE_LECTIN_1"/>
    <property type="match status" value="1"/>
</dbReference>
<proteinExistence type="predicted"/>
<evidence type="ECO:0000313" key="3">
    <source>
        <dbReference type="EMBL" id="CAC5395519.1"/>
    </source>
</evidence>
<evidence type="ECO:0000259" key="2">
    <source>
        <dbReference type="PROSITE" id="PS50041"/>
    </source>
</evidence>
<dbReference type="InterPro" id="IPR016186">
    <property type="entry name" value="C-type_lectin-like/link_sf"/>
</dbReference>
<keyword evidence="1" id="KW-1015">Disulfide bond</keyword>
<evidence type="ECO:0000313" key="4">
    <source>
        <dbReference type="Proteomes" id="UP000507470"/>
    </source>
</evidence>
<dbReference type="SUPFAM" id="SSF56436">
    <property type="entry name" value="C-type lectin-like"/>
    <property type="match status" value="1"/>
</dbReference>
<protein>
    <recommendedName>
        <fullName evidence="2">C-type lectin domain-containing protein</fullName>
    </recommendedName>
</protein>
<evidence type="ECO:0000256" key="1">
    <source>
        <dbReference type="ARBA" id="ARBA00023157"/>
    </source>
</evidence>
<dbReference type="Gene3D" id="3.10.100.10">
    <property type="entry name" value="Mannose-Binding Protein A, subunit A"/>
    <property type="match status" value="1"/>
</dbReference>
<dbReference type="PANTHER" id="PTHR22803">
    <property type="entry name" value="MANNOSE, PHOSPHOLIPASE, LECTIN RECEPTOR RELATED"/>
    <property type="match status" value="1"/>
</dbReference>
<dbReference type="CDD" id="cd00037">
    <property type="entry name" value="CLECT"/>
    <property type="match status" value="1"/>
</dbReference>
<dbReference type="PROSITE" id="PS50041">
    <property type="entry name" value="C_TYPE_LECTIN_2"/>
    <property type="match status" value="1"/>
</dbReference>
<dbReference type="InterPro" id="IPR050111">
    <property type="entry name" value="C-type_lectin/snaclec_domain"/>
</dbReference>
<dbReference type="OrthoDB" id="6154520at2759"/>
<reference evidence="3 4" key="1">
    <citation type="submission" date="2020-06" db="EMBL/GenBank/DDBJ databases">
        <authorList>
            <person name="Li R."/>
            <person name="Bekaert M."/>
        </authorList>
    </citation>
    <scope>NUCLEOTIDE SEQUENCE [LARGE SCALE GENOMIC DNA]</scope>
    <source>
        <strain evidence="4">wild</strain>
    </source>
</reference>
<feature type="domain" description="C-type lectin" evidence="2">
    <location>
        <begin position="115"/>
        <end position="232"/>
    </location>
</feature>
<accession>A0A6J8CJR4</accession>